<evidence type="ECO:0000313" key="3">
    <source>
        <dbReference type="Proteomes" id="UP001551482"/>
    </source>
</evidence>
<dbReference type="InterPro" id="IPR013901">
    <property type="entry name" value="Anthrone_oxy"/>
</dbReference>
<keyword evidence="1" id="KW-0472">Membrane</keyword>
<evidence type="ECO:0000313" key="2">
    <source>
        <dbReference type="EMBL" id="MEU8139693.1"/>
    </source>
</evidence>
<feature type="transmembrane region" description="Helical" evidence="1">
    <location>
        <begin position="148"/>
        <end position="170"/>
    </location>
</feature>
<proteinExistence type="predicted"/>
<gene>
    <name evidence="2" type="ORF">AB0C36_40150</name>
</gene>
<dbReference type="EMBL" id="JBEZFP010000192">
    <property type="protein sequence ID" value="MEU8139693.1"/>
    <property type="molecule type" value="Genomic_DNA"/>
</dbReference>
<feature type="transmembrane region" description="Helical" evidence="1">
    <location>
        <begin position="18"/>
        <end position="46"/>
    </location>
</feature>
<dbReference type="Pfam" id="PF08592">
    <property type="entry name" value="Anthrone_oxy"/>
    <property type="match status" value="1"/>
</dbReference>
<feature type="transmembrane region" description="Helical" evidence="1">
    <location>
        <begin position="66"/>
        <end position="86"/>
    </location>
</feature>
<evidence type="ECO:0000256" key="1">
    <source>
        <dbReference type="SAM" id="Phobius"/>
    </source>
</evidence>
<dbReference type="RefSeq" id="WP_358363945.1">
    <property type="nucleotide sequence ID" value="NZ_JBEZFP010000192.1"/>
</dbReference>
<comment type="caution">
    <text evidence="2">The sequence shown here is derived from an EMBL/GenBank/DDBJ whole genome shotgun (WGS) entry which is preliminary data.</text>
</comment>
<accession>A0ABV3DVB8</accession>
<organism evidence="2 3">
    <name type="scientific">Streptodolium elevatio</name>
    <dbReference type="NCBI Taxonomy" id="3157996"/>
    <lineage>
        <taxon>Bacteria</taxon>
        <taxon>Bacillati</taxon>
        <taxon>Actinomycetota</taxon>
        <taxon>Actinomycetes</taxon>
        <taxon>Kitasatosporales</taxon>
        <taxon>Streptomycetaceae</taxon>
        <taxon>Streptodolium</taxon>
    </lineage>
</organism>
<feature type="transmembrane region" description="Helical" evidence="1">
    <location>
        <begin position="98"/>
        <end position="118"/>
    </location>
</feature>
<keyword evidence="3" id="KW-1185">Reference proteome</keyword>
<keyword evidence="1" id="KW-0812">Transmembrane</keyword>
<dbReference type="Proteomes" id="UP001551482">
    <property type="component" value="Unassembled WGS sequence"/>
</dbReference>
<reference evidence="2 3" key="1">
    <citation type="submission" date="2024-06" db="EMBL/GenBank/DDBJ databases">
        <title>The Natural Products Discovery Center: Release of the First 8490 Sequenced Strains for Exploring Actinobacteria Biosynthetic Diversity.</title>
        <authorList>
            <person name="Kalkreuter E."/>
            <person name="Kautsar S.A."/>
            <person name="Yang D."/>
            <person name="Bader C.D."/>
            <person name="Teijaro C.N."/>
            <person name="Fluegel L."/>
            <person name="Davis C.M."/>
            <person name="Simpson J.R."/>
            <person name="Lauterbach L."/>
            <person name="Steele A.D."/>
            <person name="Gui C."/>
            <person name="Meng S."/>
            <person name="Li G."/>
            <person name="Viehrig K."/>
            <person name="Ye F."/>
            <person name="Su P."/>
            <person name="Kiefer A.F."/>
            <person name="Nichols A."/>
            <person name="Cepeda A.J."/>
            <person name="Yan W."/>
            <person name="Fan B."/>
            <person name="Jiang Y."/>
            <person name="Adhikari A."/>
            <person name="Zheng C.-J."/>
            <person name="Schuster L."/>
            <person name="Cowan T.M."/>
            <person name="Smanski M.J."/>
            <person name="Chevrette M.G."/>
            <person name="De Carvalho L.P.S."/>
            <person name="Shen B."/>
        </authorList>
    </citation>
    <scope>NUCLEOTIDE SEQUENCE [LARGE SCALE GENOMIC DNA]</scope>
    <source>
        <strain evidence="2 3">NPDC048946</strain>
    </source>
</reference>
<sequence length="183" mass="19548">MDTSTASPRRTGRDALDAVLITSTVLMGLIAGVYYCFTCAIMPALADADDRVFIDFLQRVNDTIENPVFFLSFLGAFLVPLAAAIMQRRRGGGPVGRWIVTALVLYTLSIVTTVAFNIPLNEDLSDAGAPSAIADPAAVRADFEDPWIAWNIVRTLLATAAIGAMSYAILLRGRARAGHTDGA</sequence>
<protein>
    <submittedName>
        <fullName evidence="2">Anthrone oxygenase family protein</fullName>
    </submittedName>
</protein>
<keyword evidence="1" id="KW-1133">Transmembrane helix</keyword>
<name>A0ABV3DVB8_9ACTN</name>